<dbReference type="PANTHER" id="PTHR22455">
    <property type="entry name" value="CILIA- AND FLAGELLA-ASSOCIATED PROTEIN 91"/>
    <property type="match status" value="1"/>
</dbReference>
<keyword evidence="3" id="KW-0206">Cytoskeleton</keyword>
<evidence type="ECO:0000256" key="6">
    <source>
        <dbReference type="ARBA" id="ARBA00029555"/>
    </source>
</evidence>
<dbReference type="InterPro" id="IPR032840">
    <property type="entry name" value="CFAP91_dom"/>
</dbReference>
<gene>
    <name evidence="9" type="ORF">OKIOD_LOCUS16282</name>
</gene>
<dbReference type="InterPro" id="IPR026720">
    <property type="entry name" value="CFAP91"/>
</dbReference>
<evidence type="ECO:0000256" key="1">
    <source>
        <dbReference type="ARBA" id="ARBA00004430"/>
    </source>
</evidence>
<evidence type="ECO:0000256" key="7">
    <source>
        <dbReference type="SAM" id="Coils"/>
    </source>
</evidence>
<evidence type="ECO:0000256" key="4">
    <source>
        <dbReference type="ARBA" id="ARBA00023273"/>
    </source>
</evidence>
<evidence type="ECO:0000313" key="9">
    <source>
        <dbReference type="EMBL" id="CAG5113406.1"/>
    </source>
</evidence>
<protein>
    <recommendedName>
        <fullName evidence="6">Cilia- and flagella-associated protein 91</fullName>
    </recommendedName>
</protein>
<keyword evidence="7" id="KW-0175">Coiled coil</keyword>
<evidence type="ECO:0000256" key="3">
    <source>
        <dbReference type="ARBA" id="ARBA00023212"/>
    </source>
</evidence>
<name>A0ABN7T6F0_OIKDI</name>
<dbReference type="PANTHER" id="PTHR22455:SF10">
    <property type="entry name" value="CILIA- AND FLAGELLA-ASSOCIATED PROTEIN 91"/>
    <property type="match status" value="1"/>
</dbReference>
<keyword evidence="10" id="KW-1185">Reference proteome</keyword>
<dbReference type="PROSITE" id="PS50096">
    <property type="entry name" value="IQ"/>
    <property type="match status" value="1"/>
</dbReference>
<accession>A0ABN7T6F0</accession>
<comment type="similarity">
    <text evidence="5">Belongs to the CFAP91 family.</text>
</comment>
<keyword evidence="2" id="KW-0963">Cytoplasm</keyword>
<feature type="domain" description="CFAP91" evidence="8">
    <location>
        <begin position="154"/>
        <end position="306"/>
    </location>
</feature>
<reference evidence="9 10" key="1">
    <citation type="submission" date="2021-04" db="EMBL/GenBank/DDBJ databases">
        <authorList>
            <person name="Bliznina A."/>
        </authorList>
    </citation>
    <scope>NUCLEOTIDE SEQUENCE [LARGE SCALE GENOMIC DNA]</scope>
</reference>
<keyword evidence="4" id="KW-0966">Cell projection</keyword>
<evidence type="ECO:0000256" key="5">
    <source>
        <dbReference type="ARBA" id="ARBA00029468"/>
    </source>
</evidence>
<evidence type="ECO:0000313" key="10">
    <source>
        <dbReference type="Proteomes" id="UP001158576"/>
    </source>
</evidence>
<sequence>MTQKAAANPHRSAVVQTERKHDYLYSKDYHVSGPRDHNRAIYRAKTNTDNVKKMFSHEKMFSELRHHPRFETVLVQKDPVPSFINKNYQDKAQIDRQETMFYGARDVGGEDRYKYFRRPNVPFSQAPADVILEPPRQVVHTNDSVVQRTRTLATQTDYRDQESQTEPYSPDYTVAPGQNPEILSLAGLKYKRGLPAGVAEVTMIERARDKRRWEESLPPLNDPSQIHKRRLMMEQREKFEWQQRDREIEEIQKEKLDIMKQELKAEYEEFAGLLEEALEETAVKLAKEAEVKIDKVKKEHVKKQRRIKKYAHIDTPYLGEDYKRDIVKDYIDYGSETYAPIARHGQIGDKTSSKYHVQSKYLDTYEGLCALERSIGKSLTETYIRAPAPKQGPGKDGFVRRKDRMDWDLKESYDIIQKQKAERELKRQPRLLVEVPPPAPRPVTPTCEAPGENFQKKQIAATLLQKLLRGMASRRETLAELDRRRDLIEEVRSTHILLESEKKAKDAEKQRVMDRRKVEKDMRAEHNEVSEIVHGVAGKKAQRILDFLQNELIRLQDERRCHAFAILAERKRRIREAEEAGLRQEEERRRREEDEIWQEVVKTRHQSVDQYLLKIASEATNLAAAELAEEQIEKMVDVIDTNPRGLSSRDQAADMVHNFLIPEVVRREHLEEPHREREARLKAARNLLFPIVDGDEKECQTEE</sequence>
<feature type="coiled-coil region" evidence="7">
    <location>
        <begin position="246"/>
        <end position="306"/>
    </location>
</feature>
<evidence type="ECO:0000256" key="2">
    <source>
        <dbReference type="ARBA" id="ARBA00022490"/>
    </source>
</evidence>
<dbReference type="Proteomes" id="UP001158576">
    <property type="component" value="Chromosome 2"/>
</dbReference>
<dbReference type="EMBL" id="OU015567">
    <property type="protein sequence ID" value="CAG5113406.1"/>
    <property type="molecule type" value="Genomic_DNA"/>
</dbReference>
<proteinExistence type="inferred from homology"/>
<organism evidence="9 10">
    <name type="scientific">Oikopleura dioica</name>
    <name type="common">Tunicate</name>
    <dbReference type="NCBI Taxonomy" id="34765"/>
    <lineage>
        <taxon>Eukaryota</taxon>
        <taxon>Metazoa</taxon>
        <taxon>Chordata</taxon>
        <taxon>Tunicata</taxon>
        <taxon>Appendicularia</taxon>
        <taxon>Copelata</taxon>
        <taxon>Oikopleuridae</taxon>
        <taxon>Oikopleura</taxon>
    </lineage>
</organism>
<evidence type="ECO:0000259" key="8">
    <source>
        <dbReference type="Pfam" id="PF14738"/>
    </source>
</evidence>
<dbReference type="Pfam" id="PF14738">
    <property type="entry name" value="CFAP91"/>
    <property type="match status" value="1"/>
</dbReference>
<comment type="subcellular location">
    <subcellularLocation>
        <location evidence="1">Cytoplasm</location>
        <location evidence="1">Cytoskeleton</location>
        <location evidence="1">Cilium axoneme</location>
    </subcellularLocation>
</comment>
<feature type="coiled-coil region" evidence="7">
    <location>
        <begin position="538"/>
        <end position="595"/>
    </location>
</feature>